<accession>A0A382C5E0</accession>
<gene>
    <name evidence="8" type="ORF">METZ01_LOCUS174172</name>
</gene>
<evidence type="ECO:0000259" key="7">
    <source>
        <dbReference type="Pfam" id="PF13491"/>
    </source>
</evidence>
<keyword evidence="4 6" id="KW-1133">Transmembrane helix</keyword>
<feature type="non-terminal residue" evidence="8">
    <location>
        <position position="212"/>
    </location>
</feature>
<sequence>MNIKKKIDKSVEFTFKRLAELTGLFLILGSILLFISLISYSPEDPNFIFPKNTEINNFMGSKGSYTSDLFYQSIGLISVLVPITIFFTGFNVFVKKNFLIIIENIFFIILYSILGSLFFSVFHTETFWLTINGNNGFVGNLFENTFLSSLINLNKQISYYILLFFIVVIFLLSINFSLSSLIKNFKNILNIFKRNKNISGTYENKSLDIYKS</sequence>
<protein>
    <recommendedName>
        <fullName evidence="7">DNA translocase FtsK 4TM region domain-containing protein</fullName>
    </recommendedName>
</protein>
<evidence type="ECO:0000256" key="6">
    <source>
        <dbReference type="SAM" id="Phobius"/>
    </source>
</evidence>
<dbReference type="GO" id="GO:0005886">
    <property type="term" value="C:plasma membrane"/>
    <property type="evidence" value="ECO:0007669"/>
    <property type="project" value="UniProtKB-SubCell"/>
</dbReference>
<keyword evidence="5 6" id="KW-0472">Membrane</keyword>
<feature type="transmembrane region" description="Helical" evidence="6">
    <location>
        <begin position="105"/>
        <end position="122"/>
    </location>
</feature>
<feature type="transmembrane region" description="Helical" evidence="6">
    <location>
        <begin position="157"/>
        <end position="178"/>
    </location>
</feature>
<evidence type="ECO:0000256" key="4">
    <source>
        <dbReference type="ARBA" id="ARBA00022989"/>
    </source>
</evidence>
<evidence type="ECO:0000313" key="8">
    <source>
        <dbReference type="EMBL" id="SVB21318.1"/>
    </source>
</evidence>
<proteinExistence type="predicted"/>
<evidence type="ECO:0000256" key="2">
    <source>
        <dbReference type="ARBA" id="ARBA00022475"/>
    </source>
</evidence>
<feature type="transmembrane region" description="Helical" evidence="6">
    <location>
        <begin position="69"/>
        <end position="93"/>
    </location>
</feature>
<organism evidence="8">
    <name type="scientific">marine metagenome</name>
    <dbReference type="NCBI Taxonomy" id="408172"/>
    <lineage>
        <taxon>unclassified sequences</taxon>
        <taxon>metagenomes</taxon>
        <taxon>ecological metagenomes</taxon>
    </lineage>
</organism>
<evidence type="ECO:0000256" key="1">
    <source>
        <dbReference type="ARBA" id="ARBA00004651"/>
    </source>
</evidence>
<evidence type="ECO:0000256" key="3">
    <source>
        <dbReference type="ARBA" id="ARBA00022692"/>
    </source>
</evidence>
<dbReference type="EMBL" id="UINC01032898">
    <property type="protein sequence ID" value="SVB21318.1"/>
    <property type="molecule type" value="Genomic_DNA"/>
</dbReference>
<feature type="transmembrane region" description="Helical" evidence="6">
    <location>
        <begin position="21"/>
        <end position="40"/>
    </location>
</feature>
<evidence type="ECO:0000256" key="5">
    <source>
        <dbReference type="ARBA" id="ARBA00023136"/>
    </source>
</evidence>
<name>A0A382C5E0_9ZZZZ</name>
<dbReference type="InterPro" id="IPR025199">
    <property type="entry name" value="FtsK_4TM"/>
</dbReference>
<feature type="domain" description="DNA translocase FtsK 4TM region" evidence="7">
    <location>
        <begin position="16"/>
        <end position="185"/>
    </location>
</feature>
<dbReference type="Pfam" id="PF13491">
    <property type="entry name" value="FtsK_4TM"/>
    <property type="match status" value="1"/>
</dbReference>
<keyword evidence="3 6" id="KW-0812">Transmembrane</keyword>
<comment type="subcellular location">
    <subcellularLocation>
        <location evidence="1">Cell membrane</location>
        <topology evidence="1">Multi-pass membrane protein</topology>
    </subcellularLocation>
</comment>
<keyword evidence="2" id="KW-1003">Cell membrane</keyword>
<dbReference type="AlphaFoldDB" id="A0A382C5E0"/>
<reference evidence="8" key="1">
    <citation type="submission" date="2018-05" db="EMBL/GenBank/DDBJ databases">
        <authorList>
            <person name="Lanie J.A."/>
            <person name="Ng W.-L."/>
            <person name="Kazmierczak K.M."/>
            <person name="Andrzejewski T.M."/>
            <person name="Davidsen T.M."/>
            <person name="Wayne K.J."/>
            <person name="Tettelin H."/>
            <person name="Glass J.I."/>
            <person name="Rusch D."/>
            <person name="Podicherti R."/>
            <person name="Tsui H.-C.T."/>
            <person name="Winkler M.E."/>
        </authorList>
    </citation>
    <scope>NUCLEOTIDE SEQUENCE</scope>
</reference>